<dbReference type="InterPro" id="IPR012340">
    <property type="entry name" value="NA-bd_OB-fold"/>
</dbReference>
<dbReference type="InterPro" id="IPR011129">
    <property type="entry name" value="CSD"/>
</dbReference>
<dbReference type="PROSITE" id="PS50158">
    <property type="entry name" value="ZF_CCHC"/>
    <property type="match status" value="3"/>
</dbReference>
<dbReference type="Proteomes" id="UP001237642">
    <property type="component" value="Unassembled WGS sequence"/>
</dbReference>
<feature type="domain" description="CCHC-type" evidence="2">
    <location>
        <begin position="183"/>
        <end position="199"/>
    </location>
</feature>
<dbReference type="PROSITE" id="PS51857">
    <property type="entry name" value="CSD_2"/>
    <property type="match status" value="1"/>
</dbReference>
<sequence>MAKESARLRGVVVQFNHQKGYGFIKPNNGGDNLFVHYSDVKTESFRTLHKDLSVEFTVQTDGVNNKKKAVEVTGINGSQIKIVLKSVSRGSGRDSDGQLVGIGDCYNSGQHGHMARNYRNISWCYTCCKYGHNTKGCTYAKSIGDGASYNCYNYGGSGHFSRDCTHVKSGGYAKSGGDGASYKCYNCGGSGHFARDCTSARSNRGGACYNCGEQGHLAREYPKGASNGGSGGAGYGGGRRGATICFNCSEEGHFAKDCQKA</sequence>
<dbReference type="SMART" id="SM00357">
    <property type="entry name" value="CSP"/>
    <property type="match status" value="1"/>
</dbReference>
<proteinExistence type="predicted"/>
<accession>A0AAD8HCD6</accession>
<dbReference type="PANTHER" id="PTHR46565">
    <property type="entry name" value="COLD SHOCK DOMAIN PROTEIN 2"/>
    <property type="match status" value="1"/>
</dbReference>
<keyword evidence="1" id="KW-0863">Zinc-finger</keyword>
<dbReference type="Pfam" id="PF00098">
    <property type="entry name" value="zf-CCHC"/>
    <property type="match status" value="3"/>
</dbReference>
<organism evidence="4 5">
    <name type="scientific">Heracleum sosnowskyi</name>
    <dbReference type="NCBI Taxonomy" id="360622"/>
    <lineage>
        <taxon>Eukaryota</taxon>
        <taxon>Viridiplantae</taxon>
        <taxon>Streptophyta</taxon>
        <taxon>Embryophyta</taxon>
        <taxon>Tracheophyta</taxon>
        <taxon>Spermatophyta</taxon>
        <taxon>Magnoliopsida</taxon>
        <taxon>eudicotyledons</taxon>
        <taxon>Gunneridae</taxon>
        <taxon>Pentapetalae</taxon>
        <taxon>asterids</taxon>
        <taxon>campanulids</taxon>
        <taxon>Apiales</taxon>
        <taxon>Apiaceae</taxon>
        <taxon>Apioideae</taxon>
        <taxon>apioid superclade</taxon>
        <taxon>Tordylieae</taxon>
        <taxon>Tordyliinae</taxon>
        <taxon>Heracleum</taxon>
    </lineage>
</organism>
<dbReference type="Gene3D" id="4.10.60.10">
    <property type="entry name" value="Zinc finger, CCHC-type"/>
    <property type="match status" value="4"/>
</dbReference>
<dbReference type="InterPro" id="IPR002059">
    <property type="entry name" value="CSP_DNA-bd"/>
</dbReference>
<dbReference type="GO" id="GO:0003676">
    <property type="term" value="F:nucleic acid binding"/>
    <property type="evidence" value="ECO:0007669"/>
    <property type="project" value="InterPro"/>
</dbReference>
<keyword evidence="1" id="KW-0479">Metal-binding</keyword>
<dbReference type="SUPFAM" id="SSF57756">
    <property type="entry name" value="Retrovirus zinc finger-like domains"/>
    <property type="match status" value="3"/>
</dbReference>
<keyword evidence="1" id="KW-0862">Zinc</keyword>
<feature type="domain" description="CCHC-type" evidence="2">
    <location>
        <begin position="208"/>
        <end position="223"/>
    </location>
</feature>
<evidence type="ECO:0000313" key="4">
    <source>
        <dbReference type="EMBL" id="KAK1363475.1"/>
    </source>
</evidence>
<evidence type="ECO:0000259" key="3">
    <source>
        <dbReference type="PROSITE" id="PS51857"/>
    </source>
</evidence>
<feature type="domain" description="CCHC-type" evidence="2">
    <location>
        <begin position="245"/>
        <end position="260"/>
    </location>
</feature>
<feature type="domain" description="CSD" evidence="3">
    <location>
        <begin position="7"/>
        <end position="74"/>
    </location>
</feature>
<protein>
    <submittedName>
        <fullName evidence="4">Cold shock domain-containing protein 4</fullName>
    </submittedName>
</protein>
<dbReference type="InterPro" id="IPR001878">
    <property type="entry name" value="Znf_CCHC"/>
</dbReference>
<dbReference type="SMART" id="SM00343">
    <property type="entry name" value="ZnF_C2HC"/>
    <property type="match status" value="5"/>
</dbReference>
<dbReference type="Gene3D" id="2.40.50.140">
    <property type="entry name" value="Nucleic acid-binding proteins"/>
    <property type="match status" value="1"/>
</dbReference>
<dbReference type="Pfam" id="PF00313">
    <property type="entry name" value="CSD"/>
    <property type="match status" value="1"/>
</dbReference>
<evidence type="ECO:0000259" key="2">
    <source>
        <dbReference type="PROSITE" id="PS50158"/>
    </source>
</evidence>
<name>A0AAD8HCD6_9APIA</name>
<keyword evidence="5" id="KW-1185">Reference proteome</keyword>
<gene>
    <name evidence="4" type="ORF">POM88_039036</name>
</gene>
<comment type="caution">
    <text evidence="4">The sequence shown here is derived from an EMBL/GenBank/DDBJ whole genome shotgun (WGS) entry which is preliminary data.</text>
</comment>
<dbReference type="AlphaFoldDB" id="A0AAD8HCD6"/>
<dbReference type="GO" id="GO:0008270">
    <property type="term" value="F:zinc ion binding"/>
    <property type="evidence" value="ECO:0007669"/>
    <property type="project" value="UniProtKB-KW"/>
</dbReference>
<reference evidence="4" key="2">
    <citation type="submission" date="2023-05" db="EMBL/GenBank/DDBJ databases">
        <authorList>
            <person name="Schelkunov M.I."/>
        </authorList>
    </citation>
    <scope>NUCLEOTIDE SEQUENCE</scope>
    <source>
        <strain evidence="4">Hsosn_3</strain>
        <tissue evidence="4">Leaf</tissue>
    </source>
</reference>
<evidence type="ECO:0000256" key="1">
    <source>
        <dbReference type="PROSITE-ProRule" id="PRU00047"/>
    </source>
</evidence>
<dbReference type="EMBL" id="JAUIZM010000009">
    <property type="protein sequence ID" value="KAK1363475.1"/>
    <property type="molecule type" value="Genomic_DNA"/>
</dbReference>
<dbReference type="CDD" id="cd04458">
    <property type="entry name" value="CSP_CDS"/>
    <property type="match status" value="1"/>
</dbReference>
<dbReference type="InterPro" id="IPR036875">
    <property type="entry name" value="Znf_CCHC_sf"/>
</dbReference>
<reference evidence="4" key="1">
    <citation type="submission" date="2023-02" db="EMBL/GenBank/DDBJ databases">
        <title>Genome of toxic invasive species Heracleum sosnowskyi carries increased number of genes despite the absence of recent whole-genome duplications.</title>
        <authorList>
            <person name="Schelkunov M."/>
            <person name="Shtratnikova V."/>
            <person name="Makarenko M."/>
            <person name="Klepikova A."/>
            <person name="Omelchenko D."/>
            <person name="Novikova G."/>
            <person name="Obukhova E."/>
            <person name="Bogdanov V."/>
            <person name="Penin A."/>
            <person name="Logacheva M."/>
        </authorList>
    </citation>
    <scope>NUCLEOTIDE SEQUENCE</scope>
    <source>
        <strain evidence="4">Hsosn_3</strain>
        <tissue evidence="4">Leaf</tissue>
    </source>
</reference>
<dbReference type="SUPFAM" id="SSF50249">
    <property type="entry name" value="Nucleic acid-binding proteins"/>
    <property type="match status" value="1"/>
</dbReference>
<dbReference type="PANTHER" id="PTHR46565:SF20">
    <property type="entry name" value="COLD SHOCK DOMAIN-CONTAINING PROTEIN 4"/>
    <property type="match status" value="1"/>
</dbReference>
<evidence type="ECO:0000313" key="5">
    <source>
        <dbReference type="Proteomes" id="UP001237642"/>
    </source>
</evidence>